<evidence type="ECO:0000256" key="3">
    <source>
        <dbReference type="ARBA" id="ARBA00022691"/>
    </source>
</evidence>
<dbReference type="GO" id="GO:0008168">
    <property type="term" value="F:methyltransferase activity"/>
    <property type="evidence" value="ECO:0007669"/>
    <property type="project" value="UniProtKB-KW"/>
</dbReference>
<proteinExistence type="predicted"/>
<organism evidence="5 6">
    <name type="scientific">Luedemannella flava</name>
    <dbReference type="NCBI Taxonomy" id="349316"/>
    <lineage>
        <taxon>Bacteria</taxon>
        <taxon>Bacillati</taxon>
        <taxon>Actinomycetota</taxon>
        <taxon>Actinomycetes</taxon>
        <taxon>Micromonosporales</taxon>
        <taxon>Micromonosporaceae</taxon>
        <taxon>Luedemannella</taxon>
    </lineage>
</organism>
<dbReference type="PANTHER" id="PTHR43464">
    <property type="entry name" value="METHYLTRANSFERASE"/>
    <property type="match status" value="1"/>
</dbReference>
<evidence type="ECO:0000313" key="5">
    <source>
        <dbReference type="EMBL" id="GAA1822375.1"/>
    </source>
</evidence>
<feature type="domain" description="Methyltransferase type 11" evidence="4">
    <location>
        <begin position="52"/>
        <end position="141"/>
    </location>
</feature>
<dbReference type="InterPro" id="IPR013216">
    <property type="entry name" value="Methyltransf_11"/>
</dbReference>
<dbReference type="InterPro" id="IPR029063">
    <property type="entry name" value="SAM-dependent_MTases_sf"/>
</dbReference>
<sequence>MPRALLRNDVRQYEDLRDEWWRPNGKFVTLHWIAAARAALLPPAPHDRAVLVDLACGAGLMAPHAARLGYRHVGVDLVTPSLEQAREHGVAPIRADVTQVPLADGCADAVTAGEILEHVPDPAAVVAEACRLLRPGGTLVVDTINATARARLVVVTIGERVPGGAPPGIHDPRLFVRPSVIVEAAARHGVRLTVTGFRPSARQMLRWMITRRGTVRMVPSRSTAVLYQAVGTKSET</sequence>
<dbReference type="Gene3D" id="3.40.50.150">
    <property type="entry name" value="Vaccinia Virus protein VP39"/>
    <property type="match status" value="1"/>
</dbReference>
<dbReference type="CDD" id="cd02440">
    <property type="entry name" value="AdoMet_MTases"/>
    <property type="match status" value="1"/>
</dbReference>
<dbReference type="EMBL" id="BAAALT010000189">
    <property type="protein sequence ID" value="GAA1822375.1"/>
    <property type="molecule type" value="Genomic_DNA"/>
</dbReference>
<reference evidence="6" key="1">
    <citation type="journal article" date="2019" name="Int. J. Syst. Evol. Microbiol.">
        <title>The Global Catalogue of Microorganisms (GCM) 10K type strain sequencing project: providing services to taxonomists for standard genome sequencing and annotation.</title>
        <authorList>
            <consortium name="The Broad Institute Genomics Platform"/>
            <consortium name="The Broad Institute Genome Sequencing Center for Infectious Disease"/>
            <person name="Wu L."/>
            <person name="Ma J."/>
        </authorList>
    </citation>
    <scope>NUCLEOTIDE SEQUENCE [LARGE SCALE GENOMIC DNA]</scope>
    <source>
        <strain evidence="6">JCM 13250</strain>
    </source>
</reference>
<comment type="caution">
    <text evidence="5">The sequence shown here is derived from an EMBL/GenBank/DDBJ whole genome shotgun (WGS) entry which is preliminary data.</text>
</comment>
<dbReference type="SUPFAM" id="SSF53335">
    <property type="entry name" value="S-adenosyl-L-methionine-dependent methyltransferases"/>
    <property type="match status" value="1"/>
</dbReference>
<dbReference type="Proteomes" id="UP001500218">
    <property type="component" value="Unassembled WGS sequence"/>
</dbReference>
<accession>A0ABP4YL82</accession>
<evidence type="ECO:0000259" key="4">
    <source>
        <dbReference type="Pfam" id="PF08241"/>
    </source>
</evidence>
<dbReference type="Pfam" id="PF08241">
    <property type="entry name" value="Methyltransf_11"/>
    <property type="match status" value="1"/>
</dbReference>
<dbReference type="GO" id="GO:0032259">
    <property type="term" value="P:methylation"/>
    <property type="evidence" value="ECO:0007669"/>
    <property type="project" value="UniProtKB-KW"/>
</dbReference>
<gene>
    <name evidence="5" type="ORF">GCM10009682_48380</name>
</gene>
<dbReference type="PANTHER" id="PTHR43464:SF19">
    <property type="entry name" value="UBIQUINONE BIOSYNTHESIS O-METHYLTRANSFERASE, MITOCHONDRIAL"/>
    <property type="match status" value="1"/>
</dbReference>
<protein>
    <submittedName>
        <fullName evidence="5">Bifunctional 3-demethylubiquinone 3-O-methyltransferase/2-octaprenyl-6-hydroxy phenol methylase</fullName>
    </submittedName>
</protein>
<keyword evidence="2" id="KW-0808">Transferase</keyword>
<evidence type="ECO:0000313" key="6">
    <source>
        <dbReference type="Proteomes" id="UP001500218"/>
    </source>
</evidence>
<name>A0ABP4YL82_9ACTN</name>
<keyword evidence="1 5" id="KW-0489">Methyltransferase</keyword>
<evidence type="ECO:0000256" key="2">
    <source>
        <dbReference type="ARBA" id="ARBA00022679"/>
    </source>
</evidence>
<keyword evidence="6" id="KW-1185">Reference proteome</keyword>
<evidence type="ECO:0000256" key="1">
    <source>
        <dbReference type="ARBA" id="ARBA00022603"/>
    </source>
</evidence>
<keyword evidence="3" id="KW-0949">S-adenosyl-L-methionine</keyword>
<dbReference type="RefSeq" id="WP_344136760.1">
    <property type="nucleotide sequence ID" value="NZ_BAAALT010000189.1"/>
</dbReference>